<dbReference type="EMBL" id="BOOA01000023">
    <property type="protein sequence ID" value="GIH24971.1"/>
    <property type="molecule type" value="Genomic_DNA"/>
</dbReference>
<feature type="transmembrane region" description="Helical" evidence="1">
    <location>
        <begin position="116"/>
        <end position="142"/>
    </location>
</feature>
<evidence type="ECO:0000313" key="3">
    <source>
        <dbReference type="Proteomes" id="UP000640052"/>
    </source>
</evidence>
<gene>
    <name evidence="2" type="ORF">Aph01nite_32810</name>
</gene>
<organism evidence="2 3">
    <name type="scientific">Acrocarpospora phusangensis</name>
    <dbReference type="NCBI Taxonomy" id="1070424"/>
    <lineage>
        <taxon>Bacteria</taxon>
        <taxon>Bacillati</taxon>
        <taxon>Actinomycetota</taxon>
        <taxon>Actinomycetes</taxon>
        <taxon>Streptosporangiales</taxon>
        <taxon>Streptosporangiaceae</taxon>
        <taxon>Acrocarpospora</taxon>
    </lineage>
</organism>
<proteinExistence type="predicted"/>
<name>A0A919QA10_9ACTN</name>
<dbReference type="AlphaFoldDB" id="A0A919QA10"/>
<reference evidence="2" key="1">
    <citation type="submission" date="2021-01" db="EMBL/GenBank/DDBJ databases">
        <title>Whole genome shotgun sequence of Acrocarpospora phusangensis NBRC 108782.</title>
        <authorList>
            <person name="Komaki H."/>
            <person name="Tamura T."/>
        </authorList>
    </citation>
    <scope>NUCLEOTIDE SEQUENCE</scope>
    <source>
        <strain evidence="2">NBRC 108782</strain>
    </source>
</reference>
<feature type="transmembrane region" description="Helical" evidence="1">
    <location>
        <begin position="81"/>
        <end position="104"/>
    </location>
</feature>
<evidence type="ECO:0000313" key="2">
    <source>
        <dbReference type="EMBL" id="GIH24971.1"/>
    </source>
</evidence>
<keyword evidence="1" id="KW-0472">Membrane</keyword>
<feature type="transmembrane region" description="Helical" evidence="1">
    <location>
        <begin position="154"/>
        <end position="173"/>
    </location>
</feature>
<comment type="caution">
    <text evidence="2">The sequence shown here is derived from an EMBL/GenBank/DDBJ whole genome shotgun (WGS) entry which is preliminary data.</text>
</comment>
<evidence type="ECO:0000256" key="1">
    <source>
        <dbReference type="SAM" id="Phobius"/>
    </source>
</evidence>
<accession>A0A919QA10</accession>
<keyword evidence="1" id="KW-1133">Transmembrane helix</keyword>
<protein>
    <submittedName>
        <fullName evidence="2">Uncharacterized protein</fullName>
    </submittedName>
</protein>
<dbReference type="Proteomes" id="UP000640052">
    <property type="component" value="Unassembled WGS sequence"/>
</dbReference>
<feature type="transmembrane region" description="Helical" evidence="1">
    <location>
        <begin position="12"/>
        <end position="31"/>
    </location>
</feature>
<keyword evidence="1" id="KW-0812">Transmembrane</keyword>
<sequence>MVESVRRVPFLTVMTLWGGVGAALWGVAYVVNGVTQAGAEVVVPVVPAAGVALPESVRLEGTNLFAWDSTVLEQVLARGNVAILGLCAGIAGVLLYQLMVSILDGEPFRRGNWARIAGLAGAVAVAGIVGSALPGFAAAMVLDRLDLGLRPGGAFSWWPGVVALVLLGVAQTFRRAGVPAGR</sequence>
<keyword evidence="3" id="KW-1185">Reference proteome</keyword>